<evidence type="ECO:0000313" key="1">
    <source>
        <dbReference type="EMBL" id="BAY56692.1"/>
    </source>
</evidence>
<proteinExistence type="predicted"/>
<dbReference type="Proteomes" id="UP000217895">
    <property type="component" value="Chromosome"/>
</dbReference>
<dbReference type="InterPro" id="IPR039498">
    <property type="entry name" value="NTP_transf_5"/>
</dbReference>
<reference evidence="1 2" key="1">
    <citation type="submission" date="2017-06" db="EMBL/GenBank/DDBJ databases">
        <title>Genome sequencing of cyanobaciteial culture collection at National Institute for Environmental Studies (NIES).</title>
        <authorList>
            <person name="Hirose Y."/>
            <person name="Shimura Y."/>
            <person name="Fujisawa T."/>
            <person name="Nakamura Y."/>
            <person name="Kawachi M."/>
        </authorList>
    </citation>
    <scope>NUCLEOTIDE SEQUENCE [LARGE SCALE GENOMIC DNA]</scope>
    <source>
        <strain evidence="1 2">NIES-2135</strain>
    </source>
</reference>
<protein>
    <recommendedName>
        <fullName evidence="3">Nucleotidyltransferase family protein</fullName>
    </recommendedName>
</protein>
<accession>A0A1Z4JIU9</accession>
<dbReference type="Pfam" id="PF14907">
    <property type="entry name" value="NTP_transf_5"/>
    <property type="match status" value="1"/>
</dbReference>
<keyword evidence="2" id="KW-1185">Reference proteome</keyword>
<dbReference type="AlphaFoldDB" id="A0A1Z4JIU9"/>
<evidence type="ECO:0000313" key="2">
    <source>
        <dbReference type="Proteomes" id="UP000217895"/>
    </source>
</evidence>
<sequence>MIRAAAADCLLDCVRYYCGTTTELEFSTVNWSDLLDLAYFNSLAPVVYQSLKTSPTVPAAVLDRLSETVRMTNYLNLVRMQELLQIVARLKEQGITAIPFKGLVLAEIAHGNLAMREFGDLDLLVRYQDFWQAKAVLMTQEYSPGSTAIQEALTSNRYCQISLLNPARSSVLDLHWGIPPRRRWRREYPDMLWQNLQIRSIALQTIQTFSVEVTLVIQAVNTVKEPTRRSSLKQACDLAKLICAYPALDWHQVWQVADQLRVRKLVMIGLGVVSQLLQVPLPVEVLTKIQETQAIAEQVAQQIVTKIDRPTQPTDPFWSEFWYQLRTVDQAWHGVVISLQFLATTLIVVGMRLVPNERDRQLVALPQSLSFLYYFLRIVRLTHRVLMQR</sequence>
<evidence type="ECO:0008006" key="3">
    <source>
        <dbReference type="Google" id="ProtNLM"/>
    </source>
</evidence>
<name>A0A1Z4JIU9_LEPBY</name>
<gene>
    <name evidence="1" type="ORF">NIES2135_35280</name>
</gene>
<dbReference type="EMBL" id="AP018203">
    <property type="protein sequence ID" value="BAY56692.1"/>
    <property type="molecule type" value="Genomic_DNA"/>
</dbReference>
<organism evidence="1 2">
    <name type="scientific">Leptolyngbya boryana NIES-2135</name>
    <dbReference type="NCBI Taxonomy" id="1973484"/>
    <lineage>
        <taxon>Bacteria</taxon>
        <taxon>Bacillati</taxon>
        <taxon>Cyanobacteriota</taxon>
        <taxon>Cyanophyceae</taxon>
        <taxon>Leptolyngbyales</taxon>
        <taxon>Leptolyngbyaceae</taxon>
        <taxon>Leptolyngbya group</taxon>
        <taxon>Leptolyngbya</taxon>
    </lineage>
</organism>